<dbReference type="InterPro" id="IPR013103">
    <property type="entry name" value="RVT_2"/>
</dbReference>
<dbReference type="InterPro" id="IPR036397">
    <property type="entry name" value="RNaseH_sf"/>
</dbReference>
<dbReference type="Gene3D" id="3.30.420.10">
    <property type="entry name" value="Ribonuclease H-like superfamily/Ribonuclease H"/>
    <property type="match status" value="1"/>
</dbReference>
<protein>
    <recommendedName>
        <fullName evidence="2">Reverse transcriptase Ty1/copia-type domain-containing protein</fullName>
    </recommendedName>
</protein>
<reference evidence="3" key="1">
    <citation type="submission" date="2023-10" db="EMBL/GenBank/DDBJ databases">
        <authorList>
            <person name="Chen Y."/>
            <person name="Shah S."/>
            <person name="Dougan E. K."/>
            <person name="Thang M."/>
            <person name="Chan C."/>
        </authorList>
    </citation>
    <scope>NUCLEOTIDE SEQUENCE [LARGE SCALE GENOMIC DNA]</scope>
</reference>
<feature type="non-terminal residue" evidence="3">
    <location>
        <position position="1"/>
    </location>
</feature>
<feature type="region of interest" description="Disordered" evidence="1">
    <location>
        <begin position="1"/>
        <end position="48"/>
    </location>
</feature>
<accession>A0ABN9QNT9</accession>
<comment type="caution">
    <text evidence="3">The sequence shown here is derived from an EMBL/GenBank/DDBJ whole genome shotgun (WGS) entry which is preliminary data.</text>
</comment>
<feature type="region of interest" description="Disordered" evidence="1">
    <location>
        <begin position="806"/>
        <end position="873"/>
    </location>
</feature>
<feature type="domain" description="Reverse transcriptase Ty1/copia-type" evidence="2">
    <location>
        <begin position="1479"/>
        <end position="1709"/>
    </location>
</feature>
<evidence type="ECO:0000313" key="3">
    <source>
        <dbReference type="EMBL" id="CAK0806669.1"/>
    </source>
</evidence>
<feature type="compositionally biased region" description="Basic and acidic residues" evidence="1">
    <location>
        <begin position="858"/>
        <end position="872"/>
    </location>
</feature>
<dbReference type="Proteomes" id="UP001189429">
    <property type="component" value="Unassembled WGS sequence"/>
</dbReference>
<name>A0ABN9QNT9_9DINO</name>
<evidence type="ECO:0000256" key="1">
    <source>
        <dbReference type="SAM" id="MobiDB-lite"/>
    </source>
</evidence>
<sequence>ARSDVSAPGSSSKMWRMHGFTPVDAGPESGMEFDLQGDPSPSRRTSLDSCATPFKPVAWAAGKKEEGAPRKLKHCNVAKDHICHNCEAERYHELYECEYCKKEFCYQCTVYDDLFTLLGMWRRACRPRPRQLPGTRKGLLVESGAIDNLTSKQFVERQSVIAKTAGYETHFEPMVHPVVVNGVGKGSQQATHQAVVPIQLNDESAEFRAPCLMGDGAGVPALWGLRSQKQSRAIIDTGGNAVIVPGPGGFSMTLSPGSKVIRCENVISGHIMIPVSDFQEQDKEMIESSTKWVLYGARCQLDSSGAAYHFETVFGSYPFYCTVEHVDCSYECFTARSPVDLTTKWNLLWRTHQLVLLRQVREEPAQVLWLDPQGAATGTSSAKGRELARYVTELVRGQLHKDLHVVIDTTAGSHFWKQAELQPLLAHERLKHWKYSWCGLGAVDPVMGRPWHRVRRVLTAIDLPRLCRGWPAGSYRAQCCQLANLHQATRKRFQSSNALDRNKASREYPEQVIMAAHFDLLKFLQLRSKESEKYNHSAEVVTKTKKRAKPTLVLPDECSGDCGDDFTPLLMKDKRGEFSQEWRAERVAVVASFAVMCATQADELYCIDDEIDDPADTKCYYEDSFHDLEHYLAESTIDIMEIYGGEAGTTRLAAQVAEHQAFHGSIFVVENPFASEMWKLPYWEALLGRDDVYSIKIQMHAAGLRDPFDEHRVRLIRKDALIVANQPEIIRPLRILRCPGVSPRHVPQINENGRSSYTQVWPKRFCQLLARGIKCALDMQSVKANRWDPRHTFKDDECRWSTKQIEEREKAAPRASAGDITEPKSSEKAEPPPRTPAPGRGSPGDPTKEGDEPELDPAEARAASDARIREATDAWDEPDWSRFDLGRSLQVLRNGNDAQVKRVIQRLHVRHYHQSADQLIELLEDMWIAIFGPPRVLIIDQEGAFAHDAGMAMCERHAIHRKLRAVDQHGQMVERHLELLRGVCHRLKEQCDREGIIIKPEQIVRESCYAKNALMTIGRTAPCEAVLGETPNLLQDFETPTTTQQEDQQHLHRSRARELALSSMIEKTATERLIISERSRTRPAGQKFQYKTGDLVGIFQTPPNKDLDGWRGPAKIVDATEETLNDGIVHVRWGGRVLICRLQDVRRHTTFWSSFFLPFPDEWAPLREFVSELGRRMIVIGWVYAAQGWIISQGARLHPGIFARGLMIANMHMDLANCVGIRVGYGIHTIPEMGAVSFAPFVYWCTGQGGYSYLEWQETRRLDSTQVFGGRWHDTYWVQFLTLADTDARVIQREGRERASPDIDMDRAMGSLDDDSDEDMVPAVQVPGDDDQAELETILYDEDGGRLDKVSEDDDEEVRDENLYVNAWWAAVSRRCSRQIIETKDFFNVSEALSRVPQPNVTGSEPPEIEFEDFLVHWMECGHFVTHVGDWRDGRLVARWDSSRPSWCFLIEREMRNLTKEEERIHHKDVISAKDVATGRWVLRWKNIDGAKAVKARLVIRGFMDQQQGGLDAASFTARRTSQRLVLSVGVQYGWDIFSWDIGNAFLRGLSFTEINERGAEVMREACLDPPADVFSILLQFAAFKGASKMTHLLKLLKGAYGLKDAPRLWELRLDQYLASVGRQQSSLDGCIWMWFKDGDLHGLLSTHVDDLEGAGTPEWRAWLFGQLKSKFGKITVQEREFEHCGIQHKQFDDGSITITQDHYVKELKPISLTADQRHDIAVYVGALQRHQKAPTIMDVINLNRVLKWVKRKPCVIRFEKLVPPLRVLVISDSAFKRENGESMACRGHVFALAEKQGDNPGGRAHWLEAVSKRHRRVTRSTVAAEVNGLADAIEPGKVIAMPYSEVINGTTTAHELASDASQGNWPVRMEAVIDADSIFKSVTSQDVKLPLEESLISIVVAV</sequence>
<dbReference type="Pfam" id="PF07727">
    <property type="entry name" value="RVT_2"/>
    <property type="match status" value="1"/>
</dbReference>
<feature type="compositionally biased region" description="Basic and acidic residues" evidence="1">
    <location>
        <begin position="821"/>
        <end position="831"/>
    </location>
</feature>
<dbReference type="EMBL" id="CAUYUJ010003764">
    <property type="protein sequence ID" value="CAK0806669.1"/>
    <property type="molecule type" value="Genomic_DNA"/>
</dbReference>
<evidence type="ECO:0000313" key="4">
    <source>
        <dbReference type="Proteomes" id="UP001189429"/>
    </source>
</evidence>
<keyword evidence="4" id="KW-1185">Reference proteome</keyword>
<proteinExistence type="predicted"/>
<organism evidence="3 4">
    <name type="scientific">Prorocentrum cordatum</name>
    <dbReference type="NCBI Taxonomy" id="2364126"/>
    <lineage>
        <taxon>Eukaryota</taxon>
        <taxon>Sar</taxon>
        <taxon>Alveolata</taxon>
        <taxon>Dinophyceae</taxon>
        <taxon>Prorocentrales</taxon>
        <taxon>Prorocentraceae</taxon>
        <taxon>Prorocentrum</taxon>
    </lineage>
</organism>
<evidence type="ECO:0000259" key="2">
    <source>
        <dbReference type="Pfam" id="PF07727"/>
    </source>
</evidence>
<gene>
    <name evidence="3" type="ORF">PCOR1329_LOCUS12812</name>
</gene>